<feature type="region of interest" description="Disordered" evidence="1">
    <location>
        <begin position="542"/>
        <end position="576"/>
    </location>
</feature>
<evidence type="ECO:0000313" key="2">
    <source>
        <dbReference type="EMBL" id="KAJ7207585.1"/>
    </source>
</evidence>
<sequence>MSSVPIPRRPGGRANVRMPDAPPLKTRSNNKPHEIQGPPLVRRNRDQIEADAAIAAAAKAAEEEKQRAALARVAAEEDSNMREDEQRKRGGRASPGDAQPAQAFDDEPERQHEPYDDEPNGTEDEFRASEEEESDEESEAGKKQQKKATRRDAQALRRTQDTTGTPNLDGLGKRKASDGHSAGAASKKAKVVPKKSGLAVKAPPKKAPAAVAAQDDEPMFQPGGPALEDGGEAIEHPSAGVRKGRAKGLPKLDAVRVSQKAMRGGADKWALIHLPANTSDQFSKHVVPLAKEAIGVAEGCPWRNFDVVQVQGLVDRVFGKGVHTVVQKGPWVHLVHYRLTDFRRSFLEPASQAIRNQISTAEERKAEREKTEAPAAGLNADDEEFDLTTKEGVADWVDWLCSDAPDGHSKCFHWEDWSEAEPKDAFATYPILYTFANAWLTFPETIPVEYTPSKKRPYGAFLLAIQAVDYTLARWKTGEYVPSTKDREEKFSGDNWADYTEVTGTNKRRKVRRATKWLKTLQSWTDDEWVDLLDHAASLRLKPRRGSSRASSRASSSAPEEDIEEEEEEEFVLGRA</sequence>
<evidence type="ECO:0000313" key="3">
    <source>
        <dbReference type="Proteomes" id="UP001219525"/>
    </source>
</evidence>
<gene>
    <name evidence="2" type="ORF">GGX14DRAFT_567533</name>
</gene>
<proteinExistence type="predicted"/>
<keyword evidence="3" id="KW-1185">Reference proteome</keyword>
<feature type="compositionally biased region" description="Basic and acidic residues" evidence="1">
    <location>
        <begin position="79"/>
        <end position="88"/>
    </location>
</feature>
<reference evidence="2" key="1">
    <citation type="submission" date="2023-03" db="EMBL/GenBank/DDBJ databases">
        <title>Massive genome expansion in bonnet fungi (Mycena s.s.) driven by repeated elements and novel gene families across ecological guilds.</title>
        <authorList>
            <consortium name="Lawrence Berkeley National Laboratory"/>
            <person name="Harder C.B."/>
            <person name="Miyauchi S."/>
            <person name="Viragh M."/>
            <person name="Kuo A."/>
            <person name="Thoen E."/>
            <person name="Andreopoulos B."/>
            <person name="Lu D."/>
            <person name="Skrede I."/>
            <person name="Drula E."/>
            <person name="Henrissat B."/>
            <person name="Morin E."/>
            <person name="Kohler A."/>
            <person name="Barry K."/>
            <person name="LaButti K."/>
            <person name="Morin E."/>
            <person name="Salamov A."/>
            <person name="Lipzen A."/>
            <person name="Mereny Z."/>
            <person name="Hegedus B."/>
            <person name="Baldrian P."/>
            <person name="Stursova M."/>
            <person name="Weitz H."/>
            <person name="Taylor A."/>
            <person name="Grigoriev I.V."/>
            <person name="Nagy L.G."/>
            <person name="Martin F."/>
            <person name="Kauserud H."/>
        </authorList>
    </citation>
    <scope>NUCLEOTIDE SEQUENCE</scope>
    <source>
        <strain evidence="2">9144</strain>
    </source>
</reference>
<accession>A0AAD6Y9W2</accession>
<feature type="region of interest" description="Disordered" evidence="1">
    <location>
        <begin position="1"/>
        <end position="47"/>
    </location>
</feature>
<evidence type="ECO:0000256" key="1">
    <source>
        <dbReference type="SAM" id="MobiDB-lite"/>
    </source>
</evidence>
<organism evidence="2 3">
    <name type="scientific">Mycena pura</name>
    <dbReference type="NCBI Taxonomy" id="153505"/>
    <lineage>
        <taxon>Eukaryota</taxon>
        <taxon>Fungi</taxon>
        <taxon>Dikarya</taxon>
        <taxon>Basidiomycota</taxon>
        <taxon>Agaricomycotina</taxon>
        <taxon>Agaricomycetes</taxon>
        <taxon>Agaricomycetidae</taxon>
        <taxon>Agaricales</taxon>
        <taxon>Marasmiineae</taxon>
        <taxon>Mycenaceae</taxon>
        <taxon>Mycena</taxon>
    </lineage>
</organism>
<dbReference type="AlphaFoldDB" id="A0AAD6Y9W2"/>
<feature type="compositionally biased region" description="Acidic residues" evidence="1">
    <location>
        <begin position="559"/>
        <end position="576"/>
    </location>
</feature>
<dbReference type="Proteomes" id="UP001219525">
    <property type="component" value="Unassembled WGS sequence"/>
</dbReference>
<name>A0AAD6Y9W2_9AGAR</name>
<feature type="compositionally biased region" description="Basic and acidic residues" evidence="1">
    <location>
        <begin position="150"/>
        <end position="160"/>
    </location>
</feature>
<dbReference type="EMBL" id="JARJCW010000036">
    <property type="protein sequence ID" value="KAJ7207585.1"/>
    <property type="molecule type" value="Genomic_DNA"/>
</dbReference>
<feature type="compositionally biased region" description="Low complexity" evidence="1">
    <location>
        <begin position="548"/>
        <end position="558"/>
    </location>
</feature>
<feature type="compositionally biased region" description="Low complexity" evidence="1">
    <location>
        <begin position="194"/>
        <end position="213"/>
    </location>
</feature>
<comment type="caution">
    <text evidence="2">The sequence shown here is derived from an EMBL/GenBank/DDBJ whole genome shotgun (WGS) entry which is preliminary data.</text>
</comment>
<protein>
    <submittedName>
        <fullName evidence="2">Uncharacterized protein</fullName>
    </submittedName>
</protein>
<feature type="region of interest" description="Disordered" evidence="1">
    <location>
        <begin position="59"/>
        <end position="234"/>
    </location>
</feature>